<dbReference type="SUPFAM" id="SSF50475">
    <property type="entry name" value="FMN-binding split barrel"/>
    <property type="match status" value="1"/>
</dbReference>
<evidence type="ECO:0000259" key="9">
    <source>
        <dbReference type="PROSITE" id="PS50902"/>
    </source>
</evidence>
<keyword evidence="5" id="KW-0479">Metal-binding</keyword>
<dbReference type="PANTHER" id="PTHR32145">
    <property type="entry name" value="DIFLAVIN FLAVOPROTEIN A 2-RELATED"/>
    <property type="match status" value="1"/>
</dbReference>
<dbReference type="InterPro" id="IPR001279">
    <property type="entry name" value="Metallo-B-lactamas"/>
</dbReference>
<protein>
    <submittedName>
        <fullName evidence="10">Diflavin flavoprotein</fullName>
    </submittedName>
</protein>
<dbReference type="InterPro" id="IPR036866">
    <property type="entry name" value="RibonucZ/Hydroxyglut_hydro"/>
</dbReference>
<dbReference type="InterPro" id="IPR002563">
    <property type="entry name" value="Flavin_Rdtase-like_dom"/>
</dbReference>
<dbReference type="Gene3D" id="3.40.50.360">
    <property type="match status" value="1"/>
</dbReference>
<evidence type="ECO:0000256" key="5">
    <source>
        <dbReference type="ARBA" id="ARBA00022723"/>
    </source>
</evidence>
<dbReference type="InterPro" id="IPR051285">
    <property type="entry name" value="NADH_oxidoreductase_modular"/>
</dbReference>
<dbReference type="InterPro" id="IPR008254">
    <property type="entry name" value="Flavodoxin/NO_synth"/>
</dbReference>
<dbReference type="Pfam" id="PF01613">
    <property type="entry name" value="Flavin_Reduct"/>
    <property type="match status" value="1"/>
</dbReference>
<organism evidence="10 11">
    <name type="scientific">Plectonema cf. radiosum LEGE 06105</name>
    <dbReference type="NCBI Taxonomy" id="945769"/>
    <lineage>
        <taxon>Bacteria</taxon>
        <taxon>Bacillati</taxon>
        <taxon>Cyanobacteriota</taxon>
        <taxon>Cyanophyceae</taxon>
        <taxon>Oscillatoriophycideae</taxon>
        <taxon>Oscillatoriales</taxon>
        <taxon>Microcoleaceae</taxon>
        <taxon>Plectonema</taxon>
    </lineage>
</organism>
<keyword evidence="7" id="KW-0408">Iron</keyword>
<dbReference type="SUPFAM" id="SSF56281">
    <property type="entry name" value="Metallo-hydrolase/oxidoreductase"/>
    <property type="match status" value="1"/>
</dbReference>
<dbReference type="GO" id="GO:0010181">
    <property type="term" value="F:FMN binding"/>
    <property type="evidence" value="ECO:0007669"/>
    <property type="project" value="InterPro"/>
</dbReference>
<dbReference type="GO" id="GO:0016646">
    <property type="term" value="F:oxidoreductase activity, acting on the CH-NH group of donors, NAD or NADP as acceptor"/>
    <property type="evidence" value="ECO:0007669"/>
    <property type="project" value="UniProtKB-ARBA"/>
</dbReference>
<evidence type="ECO:0000256" key="1">
    <source>
        <dbReference type="ARBA" id="ARBA00001962"/>
    </source>
</evidence>
<accession>A0A8J7JX19</accession>
<comment type="caution">
    <text evidence="10">The sequence shown here is derived from an EMBL/GenBank/DDBJ whole genome shotgun (WGS) entry which is preliminary data.</text>
</comment>
<evidence type="ECO:0000256" key="7">
    <source>
        <dbReference type="ARBA" id="ARBA00023004"/>
    </source>
</evidence>
<keyword evidence="11" id="KW-1185">Reference proteome</keyword>
<comment type="similarity">
    <text evidence="2">In the C-terminal section; belongs to the flavodoxin reductase family.</text>
</comment>
<gene>
    <name evidence="10" type="ORF">IQ247_26840</name>
</gene>
<dbReference type="PANTHER" id="PTHR32145:SF11">
    <property type="entry name" value="DIFLAVIN FLAVOPROTEIN A 2-RELATED"/>
    <property type="match status" value="1"/>
</dbReference>
<dbReference type="SMART" id="SM00849">
    <property type="entry name" value="Lactamase_B"/>
    <property type="match status" value="1"/>
</dbReference>
<evidence type="ECO:0000256" key="3">
    <source>
        <dbReference type="ARBA" id="ARBA00007121"/>
    </source>
</evidence>
<keyword evidence="4" id="KW-0813">Transport</keyword>
<dbReference type="RefSeq" id="WP_193924690.1">
    <property type="nucleotide sequence ID" value="NZ_JADEWL010000148.1"/>
</dbReference>
<evidence type="ECO:0000313" key="10">
    <source>
        <dbReference type="EMBL" id="MBE9216235.1"/>
    </source>
</evidence>
<evidence type="ECO:0000256" key="4">
    <source>
        <dbReference type="ARBA" id="ARBA00022448"/>
    </source>
</evidence>
<dbReference type="Gene3D" id="2.30.110.10">
    <property type="entry name" value="Electron Transport, Fmn-binding Protein, Chain A"/>
    <property type="match status" value="1"/>
</dbReference>
<keyword evidence="6" id="KW-0249">Electron transport</keyword>
<evidence type="ECO:0000256" key="8">
    <source>
        <dbReference type="ARBA" id="ARBA00025633"/>
    </source>
</evidence>
<reference evidence="10" key="1">
    <citation type="submission" date="2020-10" db="EMBL/GenBank/DDBJ databases">
        <authorList>
            <person name="Castelo-Branco R."/>
            <person name="Eusebio N."/>
            <person name="Adriana R."/>
            <person name="Vieira A."/>
            <person name="Brugerolle De Fraissinette N."/>
            <person name="Rezende De Castro R."/>
            <person name="Schneider M.P."/>
            <person name="Vasconcelos V."/>
            <person name="Leao P.N."/>
        </authorList>
    </citation>
    <scope>NUCLEOTIDE SEQUENCE</scope>
    <source>
        <strain evidence="10">LEGE 06105</strain>
    </source>
</reference>
<dbReference type="Gene3D" id="3.60.15.10">
    <property type="entry name" value="Ribonuclease Z/Hydroxyacylglutathione hydrolase-like"/>
    <property type="match status" value="1"/>
</dbReference>
<dbReference type="CDD" id="cd07709">
    <property type="entry name" value="flavodiiron_proteins_MBL-fold"/>
    <property type="match status" value="1"/>
</dbReference>
<evidence type="ECO:0000313" key="11">
    <source>
        <dbReference type="Proteomes" id="UP000620559"/>
    </source>
</evidence>
<dbReference type="SUPFAM" id="SSF52218">
    <property type="entry name" value="Flavoproteins"/>
    <property type="match status" value="1"/>
</dbReference>
<dbReference type="InterPro" id="IPR029039">
    <property type="entry name" value="Flavoprotein-like_sf"/>
</dbReference>
<dbReference type="EMBL" id="JADEWL010000148">
    <property type="protein sequence ID" value="MBE9216235.1"/>
    <property type="molecule type" value="Genomic_DNA"/>
</dbReference>
<dbReference type="AlphaFoldDB" id="A0A8J7JX19"/>
<comment type="similarity">
    <text evidence="3">In the N-terminal section; belongs to the zinc metallo-hydrolase group 3 family.</text>
</comment>
<dbReference type="InterPro" id="IPR012349">
    <property type="entry name" value="Split_barrel_FMN-bd"/>
</dbReference>
<dbReference type="PROSITE" id="PS50902">
    <property type="entry name" value="FLAVODOXIN_LIKE"/>
    <property type="match status" value="1"/>
</dbReference>
<comment type="cofactor">
    <cofactor evidence="1">
        <name>Fe cation</name>
        <dbReference type="ChEBI" id="CHEBI:24875"/>
    </cofactor>
</comment>
<evidence type="ECO:0000256" key="2">
    <source>
        <dbReference type="ARBA" id="ARBA00006098"/>
    </source>
</evidence>
<evidence type="ECO:0000256" key="6">
    <source>
        <dbReference type="ARBA" id="ARBA00022982"/>
    </source>
</evidence>
<dbReference type="Pfam" id="PF19583">
    <property type="entry name" value="ODP"/>
    <property type="match status" value="1"/>
</dbReference>
<proteinExistence type="inferred from homology"/>
<dbReference type="GO" id="GO:0046872">
    <property type="term" value="F:metal ion binding"/>
    <property type="evidence" value="ECO:0007669"/>
    <property type="project" value="UniProtKB-KW"/>
</dbReference>
<comment type="function">
    <text evidence="8">Mediates electron transfer from NADH to oxygen, reducing it to water. This modular protein has 3 redox cofactors, in other organisms the same activity requires 2 or 3 proteins.</text>
</comment>
<dbReference type="InterPro" id="IPR045761">
    <property type="entry name" value="ODP_dom"/>
</dbReference>
<sequence>MVALTQSTQITNPARLTVETIEIAEQTTAIRCLDWDRERFDVEFGLQNGTTYNSFLIEGEKVALIDTSHRKFEQLYLEVITGLIDVNKIDYLVVSHTEPDHSGLIKDILQLAPDIIIVGAKVAIQFLENMVHQPFDSMVIKSGQRLDLGNGHELEFVSAPNLHWPDTIFTYDHKTSVLYTCDVFGMHYCDDRTFDENFTAIEKDFQYYYDCLMGPNARSVLSALKRIDKLTIGIVATGHGPLLQHHIPEWIGRYQNWSLEQAKTEKLVALFYVEDYGYSEELVRAIAHGSARTNVAVELVDINNAEPQEVREIVAQAAGLVIGMPPQSNVVAQAALNTILAAVHNKQAIGLLESGGGEDEPVYPLRNKFQELGLTEAFPPILIKETPSKITEQLCDEAGTDLGQWLNRERQSRTVGERTIKQIKSIDNELEKSLGRISSGLYIITAKKGEVQSAMLASWVIQASLVPLGVAIAVAKDRAIESLMHVGDRFVLNVLEEGRYQGLMKHFLKRFAPGADRFAGVKTYPAASNESPILAEALAYMECEITTRMDCGDHWVIYSTIQTGRVAQVNALTAVHHRKIGNHY</sequence>
<dbReference type="SMART" id="SM00903">
    <property type="entry name" value="Flavin_Reduct"/>
    <property type="match status" value="1"/>
</dbReference>
<feature type="domain" description="Flavodoxin-like" evidence="9">
    <location>
        <begin position="268"/>
        <end position="403"/>
    </location>
</feature>
<dbReference type="Proteomes" id="UP000620559">
    <property type="component" value="Unassembled WGS sequence"/>
</dbReference>
<name>A0A8J7JX19_9CYAN</name>